<evidence type="ECO:0000313" key="2">
    <source>
        <dbReference type="Proteomes" id="UP000595278"/>
    </source>
</evidence>
<accession>A0A974RW58</accession>
<keyword evidence="2" id="KW-1185">Reference proteome</keyword>
<evidence type="ECO:0000313" key="1">
    <source>
        <dbReference type="EMBL" id="QQP84876.1"/>
    </source>
</evidence>
<sequence length="530" mass="57550">MGSDNRFIYYSTIHLNRREEILVQSIISLYNSKDDYKWAHKDSSDTIVVIVGSDAKALLSAGQDPFSAIKEQHIVCILGDIFYPKNARAVVPIALPIKALHLVDKLSHIEKNILSKPFSVGYIATKQVVDEQESKDTALPAKGIIDFTPNTDTAEVDVAVTEVTNTAIEPSVTESTANKQATETSTIDALSILNNYNVLKVNNTNEAIVESQPTIKETVDYIPPKMVQLSLQTTEDSLDKPISYVKSSLFNAKLETIDNLTPTLTDVVSPELASPTVATPVIPSLQEKNTILAPTLNEVVSTELETPAVASPVIPTLQEKNTVPAPTLTDVASSTLETPAVVAPVIPTLQEKNTVLAPTLTEVASSALEMPAVAPPVIPTLQEKITVQAATVTAVEPATPAVAQPIVIEEPAKPVVANVEETNEFSKRIKLIRWPKSEVIQRHPGNAILASMVINVPMSVEDMAKQSDLPLAVCQRFMNAVIESKVAEYVDLVEEKADESAVKEEPVKEEVKQRKGILYRIRAALGLLRK</sequence>
<dbReference type="KEGG" id="eaz:JHT90_10755"/>
<dbReference type="AlphaFoldDB" id="A0A974RW58"/>
<organism evidence="1 2">
    <name type="scientific">Entomomonas asaccharolytica</name>
    <dbReference type="NCBI Taxonomy" id="2785331"/>
    <lineage>
        <taxon>Bacteria</taxon>
        <taxon>Pseudomonadati</taxon>
        <taxon>Pseudomonadota</taxon>
        <taxon>Gammaproteobacteria</taxon>
        <taxon>Pseudomonadales</taxon>
        <taxon>Pseudomonadaceae</taxon>
        <taxon>Entomomonas</taxon>
    </lineage>
</organism>
<proteinExistence type="predicted"/>
<reference evidence="1 2" key="1">
    <citation type="submission" date="2021-01" db="EMBL/GenBank/DDBJ databases">
        <title>Entomomonas sp. F2A isolated from a house cricket (Acheta domesticus).</title>
        <authorList>
            <person name="Spergser J."/>
            <person name="Busse H.-J."/>
        </authorList>
    </citation>
    <scope>NUCLEOTIDE SEQUENCE [LARGE SCALE GENOMIC DNA]</scope>
    <source>
        <strain evidence="1 2">F2A</strain>
    </source>
</reference>
<dbReference type="Proteomes" id="UP000595278">
    <property type="component" value="Chromosome"/>
</dbReference>
<name>A0A974RW58_9GAMM</name>
<dbReference type="RefSeq" id="WP_201090801.1">
    <property type="nucleotide sequence ID" value="NZ_CP067393.1"/>
</dbReference>
<gene>
    <name evidence="1" type="ORF">JHT90_10755</name>
</gene>
<protein>
    <submittedName>
        <fullName evidence="1">Uncharacterized protein</fullName>
    </submittedName>
</protein>
<dbReference type="EMBL" id="CP067393">
    <property type="protein sequence ID" value="QQP84876.1"/>
    <property type="molecule type" value="Genomic_DNA"/>
</dbReference>